<organism evidence="1 2">
    <name type="scientific">Camellia sinensis</name>
    <name type="common">Tea plant</name>
    <name type="synonym">Thea sinensis</name>
    <dbReference type="NCBI Taxonomy" id="4442"/>
    <lineage>
        <taxon>Eukaryota</taxon>
        <taxon>Viridiplantae</taxon>
        <taxon>Streptophyta</taxon>
        <taxon>Embryophyta</taxon>
        <taxon>Tracheophyta</taxon>
        <taxon>Spermatophyta</taxon>
        <taxon>Magnoliopsida</taxon>
        <taxon>eudicotyledons</taxon>
        <taxon>Gunneridae</taxon>
        <taxon>Pentapetalae</taxon>
        <taxon>asterids</taxon>
        <taxon>Ericales</taxon>
        <taxon>Theaceae</taxon>
        <taxon>Camellia</taxon>
    </lineage>
</organism>
<sequence length="270" mass="30692">MCSLKIDNRTCRYFHGLKPDVGEHSFFSEASESNRDLEMDSPPVAVDNTWPLMPSRVSLFLTSKASDNSMIHQNDYSPPHPQHSFFSSNDFGTGGELVKEEGGHTQCLRPFFDEWPKMTRDTWSGLEDERSNQTSFSTTQLSISIPMASSSDFSTASSQSPHAGEHWQNRWHLTDLQQKYKNPAVVSTTRGHSDDQVEFPLYSRTLVLYPLISDSDIFEDNLGLAEITSASRPGHVAPRLTRRRHLATCWYSENISPQLPPRFYYLGILR</sequence>
<comment type="caution">
    <text evidence="1">The sequence shown here is derived from an EMBL/GenBank/DDBJ whole genome shotgun (WGS) entry which is preliminary data.</text>
</comment>
<gene>
    <name evidence="1" type="ORF">HYC85_000898</name>
</gene>
<reference evidence="2" key="1">
    <citation type="journal article" date="2020" name="Nat. Commun.">
        <title>Genome assembly of wild tea tree DASZ reveals pedigree and selection history of tea varieties.</title>
        <authorList>
            <person name="Zhang W."/>
            <person name="Zhang Y."/>
            <person name="Qiu H."/>
            <person name="Guo Y."/>
            <person name="Wan H."/>
            <person name="Zhang X."/>
            <person name="Scossa F."/>
            <person name="Alseekh S."/>
            <person name="Zhang Q."/>
            <person name="Wang P."/>
            <person name="Xu L."/>
            <person name="Schmidt M.H."/>
            <person name="Jia X."/>
            <person name="Li D."/>
            <person name="Zhu A."/>
            <person name="Guo F."/>
            <person name="Chen W."/>
            <person name="Ni D."/>
            <person name="Usadel B."/>
            <person name="Fernie A.R."/>
            <person name="Wen W."/>
        </authorList>
    </citation>
    <scope>NUCLEOTIDE SEQUENCE [LARGE SCALE GENOMIC DNA]</scope>
    <source>
        <strain evidence="2">cv. G240</strain>
    </source>
</reference>
<evidence type="ECO:0000313" key="2">
    <source>
        <dbReference type="Proteomes" id="UP000593564"/>
    </source>
</evidence>
<evidence type="ECO:0008006" key="3">
    <source>
        <dbReference type="Google" id="ProtNLM"/>
    </source>
</evidence>
<dbReference type="Proteomes" id="UP000593564">
    <property type="component" value="Unassembled WGS sequence"/>
</dbReference>
<name>A0A7J7I431_CAMSI</name>
<evidence type="ECO:0000313" key="1">
    <source>
        <dbReference type="EMBL" id="KAF5959689.1"/>
    </source>
</evidence>
<accession>A0A7J7I431</accession>
<dbReference type="EMBL" id="JACBKZ010000001">
    <property type="protein sequence ID" value="KAF5959689.1"/>
    <property type="molecule type" value="Genomic_DNA"/>
</dbReference>
<protein>
    <recommendedName>
        <fullName evidence="3">Growth-regulating factor</fullName>
    </recommendedName>
</protein>
<proteinExistence type="predicted"/>
<dbReference type="AlphaFoldDB" id="A0A7J7I431"/>
<reference evidence="1 2" key="2">
    <citation type="submission" date="2020-07" db="EMBL/GenBank/DDBJ databases">
        <title>Genome assembly of wild tea tree DASZ reveals pedigree and selection history of tea varieties.</title>
        <authorList>
            <person name="Zhang W."/>
        </authorList>
    </citation>
    <scope>NUCLEOTIDE SEQUENCE [LARGE SCALE GENOMIC DNA]</scope>
    <source>
        <strain evidence="2">cv. G240</strain>
        <tissue evidence="1">Leaf</tissue>
    </source>
</reference>
<keyword evidence="2" id="KW-1185">Reference proteome</keyword>